<keyword evidence="2" id="KW-0812">Transmembrane</keyword>
<proteinExistence type="predicted"/>
<evidence type="ECO:0000259" key="5">
    <source>
        <dbReference type="Pfam" id="PF01103"/>
    </source>
</evidence>
<dbReference type="InterPro" id="IPR000184">
    <property type="entry name" value="Bac_surfAg_D15"/>
</dbReference>
<keyword evidence="4" id="KW-0732">Signal</keyword>
<dbReference type="Gene3D" id="3.10.20.310">
    <property type="entry name" value="membrane protein fhac"/>
    <property type="match status" value="1"/>
</dbReference>
<evidence type="ECO:0000256" key="4">
    <source>
        <dbReference type="SAM" id="SignalP"/>
    </source>
</evidence>
<dbReference type="PANTHER" id="PTHR12815:SF42">
    <property type="entry name" value="BACTERIAL SURFACE ANTIGEN (D15) DOMAIN-CONTAINING PROTEIN"/>
    <property type="match status" value="1"/>
</dbReference>
<organism evidence="7 8">
    <name type="scientific">Neogemmobacter tilapiae</name>
    <dbReference type="NCBI Taxonomy" id="875041"/>
    <lineage>
        <taxon>Bacteria</taxon>
        <taxon>Pseudomonadati</taxon>
        <taxon>Pseudomonadota</taxon>
        <taxon>Alphaproteobacteria</taxon>
        <taxon>Rhodobacterales</taxon>
        <taxon>Paracoccaceae</taxon>
        <taxon>Neogemmobacter</taxon>
    </lineage>
</organism>
<feature type="domain" description="Bacterial surface antigen (D15)" evidence="5">
    <location>
        <begin position="303"/>
        <end position="599"/>
    </location>
</feature>
<keyword evidence="3" id="KW-0472">Membrane</keyword>
<evidence type="ECO:0000313" key="7">
    <source>
        <dbReference type="EMBL" id="GHC50410.1"/>
    </source>
</evidence>
<dbReference type="InterPro" id="IPR039910">
    <property type="entry name" value="D15-like"/>
</dbReference>
<dbReference type="Gene3D" id="2.40.160.50">
    <property type="entry name" value="membrane protein fhac: a member of the omp85/tpsb transporter family"/>
    <property type="match status" value="1"/>
</dbReference>
<evidence type="ECO:0000259" key="6">
    <source>
        <dbReference type="Pfam" id="PF07244"/>
    </source>
</evidence>
<dbReference type="Proteomes" id="UP000638981">
    <property type="component" value="Unassembled WGS sequence"/>
</dbReference>
<dbReference type="AlphaFoldDB" id="A0A918TJD7"/>
<protein>
    <submittedName>
        <fullName evidence="7">Outer membrane protein assembly factor</fullName>
    </submittedName>
</protein>
<feature type="signal peptide" evidence="4">
    <location>
        <begin position="1"/>
        <end position="26"/>
    </location>
</feature>
<feature type="chain" id="PRO_5037182048" evidence="4">
    <location>
        <begin position="27"/>
        <end position="599"/>
    </location>
</feature>
<keyword evidence="8" id="KW-1185">Reference proteome</keyword>
<comment type="subcellular location">
    <subcellularLocation>
        <location evidence="1">Membrane</location>
    </subcellularLocation>
</comment>
<name>A0A918TJD7_9RHOB</name>
<dbReference type="Pfam" id="PF01103">
    <property type="entry name" value="Omp85"/>
    <property type="match status" value="1"/>
</dbReference>
<dbReference type="InterPro" id="IPR010827">
    <property type="entry name" value="BamA/TamA_POTRA"/>
</dbReference>
<dbReference type="PANTHER" id="PTHR12815">
    <property type="entry name" value="SORTING AND ASSEMBLY MACHINERY SAMM50 PROTEIN FAMILY MEMBER"/>
    <property type="match status" value="1"/>
</dbReference>
<feature type="domain" description="POTRA" evidence="6">
    <location>
        <begin position="204"/>
        <end position="254"/>
    </location>
</feature>
<keyword evidence="2" id="KW-1134">Transmembrane beta strand</keyword>
<sequence length="599" mass="62904">MARYLVTLSATALTAALLSAALPTQAQDLVDFRVSSTDEDLTETLKDSSALLEAAREKTQEPGDLFAAALSEYGRMVGALYAQGHYSPVVHVLVDGREAASIPALDAPAQIRQVIVTVDPGPTFLFSRAAIGPLATGTELPEGFATGQVAQSDLVVESVTAATKAWRDLGHAKAGVAAQKIVANHPAQTLAADIAMDPGPRLRFGPLSVEGIQRMKERRVRKIAGLPEGEVFSPEELDRAADRLRRTGVFSSVSMIESETIQSPDLLPITAMLVEQKPRHYSLGAELSSLEGAKLTGEWTHRNLLGGAERLTFSGEILNIGAATGGTDYGLEVTLDRPATFTPDTTLGLKFGIGRLNEEDFTADLAVAGVSLSHYFSPKLSGSLGIEYEYGKFDISGTEITLKHLALPIGLTWDSRDEPLDATKGFYVDGEIKPFKGFGVTASGLRAVVDARAYRGFGEDARFVVAGRVQAGAIFGADPLTTPQDDLFYTGGGGSVRGQPYQSLGATDASGAALGMGGTEFMAGSLELRAKITQKIGLVGFVDAGQVSMDGGGSDWHAGAGLGARYDTGFGPIRLDVATPVGGDTGDGVQFYIGIGQAF</sequence>
<dbReference type="EMBL" id="BMYJ01000003">
    <property type="protein sequence ID" value="GHC50410.1"/>
    <property type="molecule type" value="Genomic_DNA"/>
</dbReference>
<dbReference type="GO" id="GO:0019867">
    <property type="term" value="C:outer membrane"/>
    <property type="evidence" value="ECO:0007669"/>
    <property type="project" value="InterPro"/>
</dbReference>
<evidence type="ECO:0000256" key="3">
    <source>
        <dbReference type="ARBA" id="ARBA00023136"/>
    </source>
</evidence>
<dbReference type="RefSeq" id="WP_189410618.1">
    <property type="nucleotide sequence ID" value="NZ_BMYJ01000003.1"/>
</dbReference>
<evidence type="ECO:0000256" key="1">
    <source>
        <dbReference type="ARBA" id="ARBA00004370"/>
    </source>
</evidence>
<dbReference type="Pfam" id="PF07244">
    <property type="entry name" value="POTRA"/>
    <property type="match status" value="1"/>
</dbReference>
<comment type="caution">
    <text evidence="7">The sequence shown here is derived from an EMBL/GenBank/DDBJ whole genome shotgun (WGS) entry which is preliminary data.</text>
</comment>
<reference evidence="7" key="1">
    <citation type="journal article" date="2014" name="Int. J. Syst. Evol. Microbiol.">
        <title>Complete genome sequence of Corynebacterium casei LMG S-19264T (=DSM 44701T), isolated from a smear-ripened cheese.</title>
        <authorList>
            <consortium name="US DOE Joint Genome Institute (JGI-PGF)"/>
            <person name="Walter F."/>
            <person name="Albersmeier A."/>
            <person name="Kalinowski J."/>
            <person name="Ruckert C."/>
        </authorList>
    </citation>
    <scope>NUCLEOTIDE SEQUENCE</scope>
    <source>
        <strain evidence="7">KCTC 23310</strain>
    </source>
</reference>
<gene>
    <name evidence="7" type="ORF">GCM10007315_10870</name>
</gene>
<evidence type="ECO:0000256" key="2">
    <source>
        <dbReference type="ARBA" id="ARBA00022452"/>
    </source>
</evidence>
<evidence type="ECO:0000313" key="8">
    <source>
        <dbReference type="Proteomes" id="UP000638981"/>
    </source>
</evidence>
<reference evidence="7" key="2">
    <citation type="submission" date="2020-09" db="EMBL/GenBank/DDBJ databases">
        <authorList>
            <person name="Sun Q."/>
            <person name="Kim S."/>
        </authorList>
    </citation>
    <scope>NUCLEOTIDE SEQUENCE</scope>
    <source>
        <strain evidence="7">KCTC 23310</strain>
    </source>
</reference>
<accession>A0A918TJD7</accession>